<keyword evidence="1" id="KW-1133">Transmembrane helix</keyword>
<proteinExistence type="predicted"/>
<evidence type="ECO:0000256" key="1">
    <source>
        <dbReference type="SAM" id="Phobius"/>
    </source>
</evidence>
<reference evidence="2 3" key="1">
    <citation type="submission" date="2024-10" db="EMBL/GenBank/DDBJ databases">
        <title>The Natural Products Discovery Center: Release of the First 8490 Sequenced Strains for Exploring Actinobacteria Biosynthetic Diversity.</title>
        <authorList>
            <person name="Kalkreuter E."/>
            <person name="Kautsar S.A."/>
            <person name="Yang D."/>
            <person name="Bader C.D."/>
            <person name="Teijaro C.N."/>
            <person name="Fluegel L."/>
            <person name="Davis C.M."/>
            <person name="Simpson J.R."/>
            <person name="Lauterbach L."/>
            <person name="Steele A.D."/>
            <person name="Gui C."/>
            <person name="Meng S."/>
            <person name="Li G."/>
            <person name="Viehrig K."/>
            <person name="Ye F."/>
            <person name="Su P."/>
            <person name="Kiefer A.F."/>
            <person name="Nichols A."/>
            <person name="Cepeda A.J."/>
            <person name="Yan W."/>
            <person name="Fan B."/>
            <person name="Jiang Y."/>
            <person name="Adhikari A."/>
            <person name="Zheng C.-J."/>
            <person name="Schuster L."/>
            <person name="Cowan T.M."/>
            <person name="Smanski M.J."/>
            <person name="Chevrette M.G."/>
            <person name="De Carvalho L.P.S."/>
            <person name="Shen B."/>
        </authorList>
    </citation>
    <scope>NUCLEOTIDE SEQUENCE [LARGE SCALE GENOMIC DNA]</scope>
    <source>
        <strain evidence="2 3">NPDC000087</strain>
    </source>
</reference>
<dbReference type="EMBL" id="JBIAZU010000001">
    <property type="protein sequence ID" value="MFF5289172.1"/>
    <property type="molecule type" value="Genomic_DNA"/>
</dbReference>
<dbReference type="InterPro" id="IPR011044">
    <property type="entry name" value="Quino_amine_DH_bsu"/>
</dbReference>
<keyword evidence="3" id="KW-1185">Reference proteome</keyword>
<accession>A0ABW6WB30</accession>
<keyword evidence="1" id="KW-0472">Membrane</keyword>
<organism evidence="2 3">
    <name type="scientific">Paractinoplanes globisporus</name>
    <dbReference type="NCBI Taxonomy" id="113565"/>
    <lineage>
        <taxon>Bacteria</taxon>
        <taxon>Bacillati</taxon>
        <taxon>Actinomycetota</taxon>
        <taxon>Actinomycetes</taxon>
        <taxon>Micromonosporales</taxon>
        <taxon>Micromonosporaceae</taxon>
        <taxon>Paractinoplanes</taxon>
    </lineage>
</organism>
<evidence type="ECO:0000313" key="3">
    <source>
        <dbReference type="Proteomes" id="UP001602245"/>
    </source>
</evidence>
<dbReference type="Proteomes" id="UP001602245">
    <property type="component" value="Unassembled WGS sequence"/>
</dbReference>
<sequence length="375" mass="39987">MNIDQLEAAVRTAVAHVPPMPQDLDRVRARARAFRRRRTVLRAAMAGVVVLALGAAVPGVRAMIRSNDVVVGDPHGRYPIGLWRNRDEPPVTQGLPSGLHVPGSSGEISAQMRTVNGTATIVAVGEQPGLGEGTYAGPAPLPGGQLATIGVASARQGYRVVVVDAGGHVVSSRPLPETNSHAGRSMPMTGSGTTLFWWQLSDPIDTQRPVLLTYDIAAGTVRRLTPSTAPTGFELPYFGMQATADRIVEWPAEFGRTCSAEVLDAHTGERVALLRPAISGCTDVYYALSPDNKRVAALVTHRDASSWSQRVIVVDAATGKIQKEFPTPALAAGTDRSRIVSGIDWADRKYLRYARGVLPANGRTEPAAVVLTFRP</sequence>
<dbReference type="RefSeq" id="WP_020509517.1">
    <property type="nucleotide sequence ID" value="NZ_JBIAZU010000001.1"/>
</dbReference>
<evidence type="ECO:0000313" key="2">
    <source>
        <dbReference type="EMBL" id="MFF5289172.1"/>
    </source>
</evidence>
<feature type="transmembrane region" description="Helical" evidence="1">
    <location>
        <begin position="40"/>
        <end position="60"/>
    </location>
</feature>
<protein>
    <submittedName>
        <fullName evidence="2">Uncharacterized protein</fullName>
    </submittedName>
</protein>
<gene>
    <name evidence="2" type="ORF">ACFY35_07030</name>
</gene>
<name>A0ABW6WB30_9ACTN</name>
<comment type="caution">
    <text evidence="2">The sequence shown here is derived from an EMBL/GenBank/DDBJ whole genome shotgun (WGS) entry which is preliminary data.</text>
</comment>
<dbReference type="SUPFAM" id="SSF50969">
    <property type="entry name" value="YVTN repeat-like/Quinoprotein amine dehydrogenase"/>
    <property type="match status" value="1"/>
</dbReference>
<keyword evidence="1" id="KW-0812">Transmembrane</keyword>